<feature type="compositionally biased region" description="Basic and acidic residues" evidence="1">
    <location>
        <begin position="63"/>
        <end position="75"/>
    </location>
</feature>
<sequence>MNSMLIPTYSKEPKKEESKAAVAAREQYDPKTSVRELNPHWKNGGSGLPSFRKPTNDEDDDHDYPRHGRKEEYKPASRVAAAGGWKKASNDAQFRNNVNHYRILVKKYVPATSLPRHRSPKRAMNSS</sequence>
<dbReference type="AlphaFoldDB" id="T1DGU9"/>
<protein>
    <submittedName>
        <fullName evidence="2">Uncharacterized protein</fullName>
    </submittedName>
</protein>
<dbReference type="VEuPathDB" id="VectorBase:AAQUA_004631"/>
<feature type="compositionally biased region" description="Basic and acidic residues" evidence="1">
    <location>
        <begin position="26"/>
        <end position="39"/>
    </location>
</feature>
<name>T1DGU9_ANOAQ</name>
<proteinExistence type="evidence at transcript level"/>
<organism evidence="2">
    <name type="scientific">Anopheles aquasalis</name>
    <name type="common">Malaria mosquito</name>
    <dbReference type="NCBI Taxonomy" id="42839"/>
    <lineage>
        <taxon>Eukaryota</taxon>
        <taxon>Metazoa</taxon>
        <taxon>Ecdysozoa</taxon>
        <taxon>Arthropoda</taxon>
        <taxon>Hexapoda</taxon>
        <taxon>Insecta</taxon>
        <taxon>Pterygota</taxon>
        <taxon>Neoptera</taxon>
        <taxon>Endopterygota</taxon>
        <taxon>Diptera</taxon>
        <taxon>Nematocera</taxon>
        <taxon>Culicoidea</taxon>
        <taxon>Culicidae</taxon>
        <taxon>Anophelinae</taxon>
        <taxon>Anopheles</taxon>
    </lineage>
</organism>
<evidence type="ECO:0000313" key="2">
    <source>
        <dbReference type="EMBL" id="JAA98964.1"/>
    </source>
</evidence>
<reference evidence="2" key="1">
    <citation type="submission" date="2013-07" db="EMBL/GenBank/DDBJ databases">
        <title>Transcriptome sequencing and developmental regulation of gene expression in Anopheles aquasalis.</title>
        <authorList>
            <consortium name="Brazilian Malaria Network (MCT/CNPq/MS/SCTIE/DECIT/PRONEX 555648/2009-5) and Research Network on Bioactive Molecules from Arthropod Vectors (NAP-MOBIARVE"/>
            <consortium name="University of Sao Paulo)"/>
            <person name="Marinotti O."/>
            <person name="Ribeiro J.M.C."/>
            <person name="Costa-da-Silva A.L."/>
            <person name="Silva M.C.P."/>
            <person name="Lopes A.R."/>
            <person name="Barros M.S."/>
            <person name="Sa-Nunes A."/>
            <person name="Konjin B.B."/>
            <person name="Carvalho E."/>
            <person name="Suesdek L."/>
            <person name="Silva-Neto M.A.C."/>
            <person name="Capurro M.L."/>
        </authorList>
    </citation>
    <scope>NUCLEOTIDE SEQUENCE</scope>
    <source>
        <tissue evidence="2">Whole body</tissue>
    </source>
</reference>
<feature type="region of interest" description="Disordered" evidence="1">
    <location>
        <begin position="1"/>
        <end position="78"/>
    </location>
</feature>
<evidence type="ECO:0000256" key="1">
    <source>
        <dbReference type="SAM" id="MobiDB-lite"/>
    </source>
</evidence>
<dbReference type="EMBL" id="GAMD01002626">
    <property type="protein sequence ID" value="JAA98964.1"/>
    <property type="molecule type" value="mRNA"/>
</dbReference>
<accession>T1DGU9</accession>